<evidence type="ECO:0000256" key="4">
    <source>
        <dbReference type="ARBA" id="ARBA00022475"/>
    </source>
</evidence>
<dbReference type="GO" id="GO:0015031">
    <property type="term" value="P:protein transport"/>
    <property type="evidence" value="ECO:0007669"/>
    <property type="project" value="UniProtKB-KW"/>
</dbReference>
<protein>
    <submittedName>
        <fullName evidence="11">Energy transducer TonB</fullName>
    </submittedName>
</protein>
<dbReference type="GO" id="GO:0055085">
    <property type="term" value="P:transmembrane transport"/>
    <property type="evidence" value="ECO:0007669"/>
    <property type="project" value="InterPro"/>
</dbReference>
<keyword evidence="8" id="KW-1133">Transmembrane helix</keyword>
<proteinExistence type="inferred from homology"/>
<evidence type="ECO:0000256" key="9">
    <source>
        <dbReference type="ARBA" id="ARBA00023136"/>
    </source>
</evidence>
<comment type="similarity">
    <text evidence="2">Belongs to the TonB family.</text>
</comment>
<comment type="subcellular location">
    <subcellularLocation>
        <location evidence="1">Cell inner membrane</location>
        <topology evidence="1">Single-pass membrane protein</topology>
        <orientation evidence="1">Periplasmic side</orientation>
    </subcellularLocation>
</comment>
<reference evidence="11" key="1">
    <citation type="submission" date="2021-10" db="EMBL/GenBank/DDBJ databases">
        <title>Gramella sp. ASW11-100T, isolated from marine sediment.</title>
        <authorList>
            <person name="Xia C."/>
        </authorList>
    </citation>
    <scope>NUCLEOTIDE SEQUENCE</scope>
    <source>
        <strain evidence="11">ASW11-100</strain>
    </source>
</reference>
<dbReference type="Pfam" id="PF03544">
    <property type="entry name" value="TonB_C"/>
    <property type="match status" value="1"/>
</dbReference>
<evidence type="ECO:0000256" key="7">
    <source>
        <dbReference type="ARBA" id="ARBA00022927"/>
    </source>
</evidence>
<dbReference type="PANTHER" id="PTHR33446">
    <property type="entry name" value="PROTEIN TONB-RELATED"/>
    <property type="match status" value="1"/>
</dbReference>
<evidence type="ECO:0000256" key="1">
    <source>
        <dbReference type="ARBA" id="ARBA00004383"/>
    </source>
</evidence>
<keyword evidence="3" id="KW-0813">Transport</keyword>
<keyword evidence="4" id="KW-1003">Cell membrane</keyword>
<keyword evidence="12" id="KW-1185">Reference proteome</keyword>
<dbReference type="InterPro" id="IPR037682">
    <property type="entry name" value="TonB_C"/>
</dbReference>
<evidence type="ECO:0000313" key="12">
    <source>
        <dbReference type="Proteomes" id="UP001139414"/>
    </source>
</evidence>
<comment type="caution">
    <text evidence="11">The sequence shown here is derived from an EMBL/GenBank/DDBJ whole genome shotgun (WGS) entry which is preliminary data.</text>
</comment>
<sequence length="239" mass="27126">MKPKKNPKVDLRRRWVLFLQIGLILVLFLTLQAFQWKTYDQKSLDDQIVSIDDFEEEPVPVTVIPEKTPPPPPKTITDVIEEVPDDPDIKEDVVNPTDIDIEDIPEPSDIVEPDAPDEDIEVPYDFIENVPIFPGCEDLTNNVERKQCMSSKINSFVNREFDTGLGAELGLTGTNLVVVMFVVNKNGRVEQIQTRAPHPELEKEARRVIGELPEMEPGRQGGRPVSVSYTIPIRFKVQE</sequence>
<evidence type="ECO:0000256" key="3">
    <source>
        <dbReference type="ARBA" id="ARBA00022448"/>
    </source>
</evidence>
<evidence type="ECO:0000259" key="10">
    <source>
        <dbReference type="Pfam" id="PF03544"/>
    </source>
</evidence>
<keyword evidence="7" id="KW-0653">Protein transport</keyword>
<keyword evidence="9" id="KW-0472">Membrane</keyword>
<evidence type="ECO:0000256" key="8">
    <source>
        <dbReference type="ARBA" id="ARBA00022989"/>
    </source>
</evidence>
<accession>A0A9X1LLA7</accession>
<evidence type="ECO:0000313" key="11">
    <source>
        <dbReference type="EMBL" id="MCB7482394.1"/>
    </source>
</evidence>
<dbReference type="NCBIfam" id="TIGR01352">
    <property type="entry name" value="tonB_Cterm"/>
    <property type="match status" value="1"/>
</dbReference>
<keyword evidence="6" id="KW-0812">Transmembrane</keyword>
<dbReference type="PANTHER" id="PTHR33446:SF2">
    <property type="entry name" value="PROTEIN TONB"/>
    <property type="match status" value="1"/>
</dbReference>
<dbReference type="Proteomes" id="UP001139414">
    <property type="component" value="Unassembled WGS sequence"/>
</dbReference>
<dbReference type="AlphaFoldDB" id="A0A9X1LLA7"/>
<evidence type="ECO:0000256" key="2">
    <source>
        <dbReference type="ARBA" id="ARBA00006555"/>
    </source>
</evidence>
<evidence type="ECO:0000256" key="5">
    <source>
        <dbReference type="ARBA" id="ARBA00022519"/>
    </source>
</evidence>
<dbReference type="RefSeq" id="WP_229341970.1">
    <property type="nucleotide sequence ID" value="NZ_JAJBZG010000005.1"/>
</dbReference>
<evidence type="ECO:0000256" key="6">
    <source>
        <dbReference type="ARBA" id="ARBA00022692"/>
    </source>
</evidence>
<gene>
    <name evidence="11" type="ORF">LGQ90_14070</name>
</gene>
<dbReference type="EMBL" id="JAJBZG010000005">
    <property type="protein sequence ID" value="MCB7482394.1"/>
    <property type="molecule type" value="Genomic_DNA"/>
</dbReference>
<dbReference type="InterPro" id="IPR006260">
    <property type="entry name" value="TonB/TolA_C"/>
</dbReference>
<keyword evidence="5" id="KW-0997">Cell inner membrane</keyword>
<dbReference type="Gene3D" id="3.30.1150.10">
    <property type="match status" value="1"/>
</dbReference>
<dbReference type="InterPro" id="IPR051045">
    <property type="entry name" value="TonB-dependent_transducer"/>
</dbReference>
<feature type="domain" description="TonB C-terminal" evidence="10">
    <location>
        <begin position="177"/>
        <end position="236"/>
    </location>
</feature>
<dbReference type="GO" id="GO:0098797">
    <property type="term" value="C:plasma membrane protein complex"/>
    <property type="evidence" value="ECO:0007669"/>
    <property type="project" value="TreeGrafter"/>
</dbReference>
<organism evidence="11 12">
    <name type="scientific">Christiangramia sediminis</name>
    <dbReference type="NCBI Taxonomy" id="2881336"/>
    <lineage>
        <taxon>Bacteria</taxon>
        <taxon>Pseudomonadati</taxon>
        <taxon>Bacteroidota</taxon>
        <taxon>Flavobacteriia</taxon>
        <taxon>Flavobacteriales</taxon>
        <taxon>Flavobacteriaceae</taxon>
        <taxon>Christiangramia</taxon>
    </lineage>
</organism>
<dbReference type="GO" id="GO:0031992">
    <property type="term" value="F:energy transducer activity"/>
    <property type="evidence" value="ECO:0007669"/>
    <property type="project" value="TreeGrafter"/>
</dbReference>
<name>A0A9X1LLA7_9FLAO</name>
<dbReference type="SUPFAM" id="SSF74653">
    <property type="entry name" value="TolA/TonB C-terminal domain"/>
    <property type="match status" value="1"/>
</dbReference>